<feature type="chain" id="PRO_5042198058" description="Curli production assembly/transport component CsgG" evidence="2">
    <location>
        <begin position="26"/>
        <end position="445"/>
    </location>
</feature>
<organism evidence="3 4">
    <name type="scientific">Chromobacterium rhizoryzae</name>
    <dbReference type="NCBI Taxonomy" id="1778675"/>
    <lineage>
        <taxon>Bacteria</taxon>
        <taxon>Pseudomonadati</taxon>
        <taxon>Pseudomonadota</taxon>
        <taxon>Betaproteobacteria</taxon>
        <taxon>Neisseriales</taxon>
        <taxon>Chromobacteriaceae</taxon>
        <taxon>Chromobacterium</taxon>
    </lineage>
</organism>
<feature type="signal peptide" evidence="2">
    <location>
        <begin position="1"/>
        <end position="25"/>
    </location>
</feature>
<dbReference type="Pfam" id="PF03783">
    <property type="entry name" value="CsgG"/>
    <property type="match status" value="1"/>
</dbReference>
<dbReference type="EMBL" id="CP031968">
    <property type="protein sequence ID" value="AXT44925.1"/>
    <property type="molecule type" value="Genomic_DNA"/>
</dbReference>
<dbReference type="KEGG" id="crz:D1345_01345"/>
<dbReference type="InterPro" id="IPR005534">
    <property type="entry name" value="Curli_assmbl/transp-comp_CsgG"/>
</dbReference>
<evidence type="ECO:0000256" key="2">
    <source>
        <dbReference type="SAM" id="SignalP"/>
    </source>
</evidence>
<dbReference type="Proteomes" id="UP000259465">
    <property type="component" value="Chromosome"/>
</dbReference>
<dbReference type="PROSITE" id="PS51257">
    <property type="entry name" value="PROKAR_LIPOPROTEIN"/>
    <property type="match status" value="1"/>
</dbReference>
<name>A0AAD0RP87_9NEIS</name>
<gene>
    <name evidence="3" type="ORF">D1345_01345</name>
</gene>
<feature type="compositionally biased region" description="Basic and acidic residues" evidence="1">
    <location>
        <begin position="432"/>
        <end position="445"/>
    </location>
</feature>
<proteinExistence type="predicted"/>
<dbReference type="Gene3D" id="3.40.50.10610">
    <property type="entry name" value="ABC-type transport auxiliary lipoprotein component"/>
    <property type="match status" value="1"/>
</dbReference>
<evidence type="ECO:0008006" key="5">
    <source>
        <dbReference type="Google" id="ProtNLM"/>
    </source>
</evidence>
<dbReference type="AlphaFoldDB" id="A0AAD0RP87"/>
<dbReference type="RefSeq" id="WP_118266374.1">
    <property type="nucleotide sequence ID" value="NZ_CP031968.1"/>
</dbReference>
<evidence type="ECO:0000313" key="4">
    <source>
        <dbReference type="Proteomes" id="UP000259465"/>
    </source>
</evidence>
<sequence length="445" mass="46841">MKLTLAIGAAGLALALAACSQKEEAAQPQPAKAANKSLAQAMPDVGKVESVAASATGTGASAAEAVEEALKLAIKQVNGVSFDMASEQLKATLSAAAGKDAAQLSANAFTEYVQQESGGVVTGFKLVKLEEPGLLSKTYKATIEAKIAKFSQPAGSGKLRIVVGPIMIDRDSFKVAGVAVPSEQVAREIHQQTLDALTNTGRFTVLDRELGDDVRQELDMIGSGQAPSAERSKMSQAVSADLIWTGHISAFNYDKSAGNWMLSQRVINVANRQVQLSSMLKGNVGKLGNSNPEQVRQGMEGQIVDRIVNAILVRTFPITVASRTGNNVVLSQGGQSVREGARYKLVSLGEEIKDPQTGQSLGRTEYDCCEVIVDKVTPTMSQGHLENVRIPLEQAPPGGLQLRELAASPASDKTTASAGAVGKKATAGKKRKAEENLFAGDKDKW</sequence>
<protein>
    <recommendedName>
        <fullName evidence="5">Curli production assembly/transport component CsgG</fullName>
    </recommendedName>
</protein>
<keyword evidence="2" id="KW-0732">Signal</keyword>
<reference evidence="3 4" key="1">
    <citation type="submission" date="2018-08" db="EMBL/GenBank/DDBJ databases">
        <title>Complete genome sequence of JP2-74.</title>
        <authorList>
            <person name="Wu L."/>
        </authorList>
    </citation>
    <scope>NUCLEOTIDE SEQUENCE [LARGE SCALE GENOMIC DNA]</scope>
    <source>
        <strain evidence="3 4">JP2-74</strain>
    </source>
</reference>
<keyword evidence="4" id="KW-1185">Reference proteome</keyword>
<evidence type="ECO:0000313" key="3">
    <source>
        <dbReference type="EMBL" id="AXT44925.1"/>
    </source>
</evidence>
<feature type="compositionally biased region" description="Low complexity" evidence="1">
    <location>
        <begin position="413"/>
        <end position="425"/>
    </location>
</feature>
<evidence type="ECO:0000256" key="1">
    <source>
        <dbReference type="SAM" id="MobiDB-lite"/>
    </source>
</evidence>
<accession>A0AAD0RP87</accession>
<feature type="region of interest" description="Disordered" evidence="1">
    <location>
        <begin position="403"/>
        <end position="445"/>
    </location>
</feature>
<dbReference type="GO" id="GO:0030288">
    <property type="term" value="C:outer membrane-bounded periplasmic space"/>
    <property type="evidence" value="ECO:0007669"/>
    <property type="project" value="InterPro"/>
</dbReference>